<dbReference type="RefSeq" id="WP_115151379.1">
    <property type="nucleotide sequence ID" value="NZ_UGPP01000001.1"/>
</dbReference>
<name>A0A378NT06_9FIRM</name>
<dbReference type="Gene3D" id="2.60.200.20">
    <property type="match status" value="1"/>
</dbReference>
<dbReference type="Pfam" id="PF00498">
    <property type="entry name" value="FHA"/>
    <property type="match status" value="1"/>
</dbReference>
<evidence type="ECO:0000313" key="2">
    <source>
        <dbReference type="EMBL" id="STY70977.1"/>
    </source>
</evidence>
<gene>
    <name evidence="2" type="ORF">NCTC10571_01127</name>
</gene>
<dbReference type="SMART" id="SM00240">
    <property type="entry name" value="FHA"/>
    <property type="match status" value="1"/>
</dbReference>
<feature type="domain" description="FHA" evidence="1">
    <location>
        <begin position="182"/>
        <end position="231"/>
    </location>
</feature>
<dbReference type="SUPFAM" id="SSF49879">
    <property type="entry name" value="SMAD/FHA domain"/>
    <property type="match status" value="1"/>
</dbReference>
<dbReference type="Pfam" id="PF12401">
    <property type="entry name" value="FhaA_N"/>
    <property type="match status" value="1"/>
</dbReference>
<dbReference type="Proteomes" id="UP000255234">
    <property type="component" value="Unassembled WGS sequence"/>
</dbReference>
<dbReference type="InterPro" id="IPR022128">
    <property type="entry name" value="FhaA_N"/>
</dbReference>
<dbReference type="CDD" id="cd00060">
    <property type="entry name" value="FHA"/>
    <property type="match status" value="1"/>
</dbReference>
<reference evidence="2 3" key="1">
    <citation type="submission" date="2018-06" db="EMBL/GenBank/DDBJ databases">
        <authorList>
            <consortium name="Pathogen Informatics"/>
            <person name="Doyle S."/>
        </authorList>
    </citation>
    <scope>NUCLEOTIDE SEQUENCE [LARGE SCALE GENOMIC DNA]</scope>
    <source>
        <strain evidence="2 3">NCTC10571</strain>
    </source>
</reference>
<dbReference type="PROSITE" id="PS50006">
    <property type="entry name" value="FHA_DOMAIN"/>
    <property type="match status" value="1"/>
</dbReference>
<organism evidence="2 3">
    <name type="scientific">Megamonas hypermegale</name>
    <dbReference type="NCBI Taxonomy" id="158847"/>
    <lineage>
        <taxon>Bacteria</taxon>
        <taxon>Bacillati</taxon>
        <taxon>Bacillota</taxon>
        <taxon>Negativicutes</taxon>
        <taxon>Selenomonadales</taxon>
        <taxon>Selenomonadaceae</taxon>
        <taxon>Megamonas</taxon>
    </lineage>
</organism>
<proteinExistence type="predicted"/>
<sequence>MFFSRMENFLEKNIEGFFNRKFSSNLQMAEIEKIIDRILIRQKKRVNRAIFVPDKFTITMSDEDFNQLNNIETQNHLKLFLYKSVIQKDYFMETLPTIHILKSPKFKLGVCEITAKFNSDKTSDTDNDNVNDLEQGTIIVPNLDIKEITNPSHKQQALNFASLTIIEGPDKDSYLAFGCNQIHLGRRDKNEFLLTDVNVSRLHAYITFEHGRHILRDANSLNGTSVNDRPITNFCLCPGDIIQIGNTRIVYDLI</sequence>
<evidence type="ECO:0000313" key="3">
    <source>
        <dbReference type="Proteomes" id="UP000255234"/>
    </source>
</evidence>
<dbReference type="InterPro" id="IPR000253">
    <property type="entry name" value="FHA_dom"/>
</dbReference>
<dbReference type="EMBL" id="UGPP01000001">
    <property type="protein sequence ID" value="STY70977.1"/>
    <property type="molecule type" value="Genomic_DNA"/>
</dbReference>
<dbReference type="AlphaFoldDB" id="A0A378NT06"/>
<protein>
    <submittedName>
        <fullName evidence="2">Uncharacterized conserved protein, contains FHA domain</fullName>
    </submittedName>
</protein>
<dbReference type="InterPro" id="IPR008984">
    <property type="entry name" value="SMAD_FHA_dom_sf"/>
</dbReference>
<dbReference type="Gene3D" id="3.30.2320.60">
    <property type="entry name" value="FhaA, phosphopeptide-binding domain (DUF3662)"/>
    <property type="match status" value="1"/>
</dbReference>
<accession>A0A378NT06</accession>
<evidence type="ECO:0000259" key="1">
    <source>
        <dbReference type="PROSITE" id="PS50006"/>
    </source>
</evidence>
<dbReference type="InterPro" id="IPR042287">
    <property type="entry name" value="FhaA_N_sf"/>
</dbReference>